<comment type="caution">
    <text evidence="1">The sequence shown here is derived from an EMBL/GenBank/DDBJ whole genome shotgun (WGS) entry which is preliminary data.</text>
</comment>
<sequence length="69" mass="7475">MAAIPACPIMASLNLMLRQFGRLAGIPVRAGEFSLLEGSPPALVEYRARGAPAFVHFPRRAQVRVPYPA</sequence>
<dbReference type="Proteomes" id="UP001501447">
    <property type="component" value="Unassembled WGS sequence"/>
</dbReference>
<evidence type="ECO:0000313" key="1">
    <source>
        <dbReference type="EMBL" id="GAA2637825.1"/>
    </source>
</evidence>
<name>A0ABP6D7L6_9ACTN</name>
<organism evidence="1 2">
    <name type="scientific">Streptomyces axinellae</name>
    <dbReference type="NCBI Taxonomy" id="552788"/>
    <lineage>
        <taxon>Bacteria</taxon>
        <taxon>Bacillati</taxon>
        <taxon>Actinomycetota</taxon>
        <taxon>Actinomycetes</taxon>
        <taxon>Kitasatosporales</taxon>
        <taxon>Streptomycetaceae</taxon>
        <taxon>Streptomyces</taxon>
    </lineage>
</organism>
<evidence type="ECO:0000313" key="2">
    <source>
        <dbReference type="Proteomes" id="UP001501447"/>
    </source>
</evidence>
<dbReference type="EMBL" id="BAAARJ010000030">
    <property type="protein sequence ID" value="GAA2637825.1"/>
    <property type="molecule type" value="Genomic_DNA"/>
</dbReference>
<accession>A0ABP6D7L6</accession>
<protein>
    <submittedName>
        <fullName evidence="1">Uncharacterized protein</fullName>
    </submittedName>
</protein>
<proteinExistence type="predicted"/>
<reference evidence="2" key="1">
    <citation type="journal article" date="2019" name="Int. J. Syst. Evol. Microbiol.">
        <title>The Global Catalogue of Microorganisms (GCM) 10K type strain sequencing project: providing services to taxonomists for standard genome sequencing and annotation.</title>
        <authorList>
            <consortium name="The Broad Institute Genomics Platform"/>
            <consortium name="The Broad Institute Genome Sequencing Center for Infectious Disease"/>
            <person name="Wu L."/>
            <person name="Ma J."/>
        </authorList>
    </citation>
    <scope>NUCLEOTIDE SEQUENCE [LARGE SCALE GENOMIC DNA]</scope>
    <source>
        <strain evidence="2">JCM 16373</strain>
    </source>
</reference>
<keyword evidence="2" id="KW-1185">Reference proteome</keyword>
<gene>
    <name evidence="1" type="ORF">GCM10009863_63260</name>
</gene>